<dbReference type="KEGG" id="btn:BTF1_15765"/>
<reference evidence="1 2" key="1">
    <citation type="journal article" date="2013" name="Genome Announc.">
        <title>Complete Genome Sequence of Bacillus thuringiensis Serovar Israelensis Strain HD-789.</title>
        <authorList>
            <person name="Doggett N.A."/>
            <person name="Stubben C.J."/>
            <person name="Chertkov O."/>
            <person name="Bruce D.C."/>
            <person name="Detter J.C."/>
            <person name="Johnson S.L."/>
            <person name="Han C.S."/>
        </authorList>
    </citation>
    <scope>NUCLEOTIDE SEQUENCE [LARGE SCALE GENOMIC DNA]</scope>
    <source>
        <strain evidence="1 2">HD-789</strain>
    </source>
</reference>
<accession>A0A9W3JT31</accession>
<protein>
    <submittedName>
        <fullName evidence="1">Phage protein</fullName>
    </submittedName>
</protein>
<name>A0A9W3JT31_BACTU</name>
<evidence type="ECO:0000313" key="2">
    <source>
        <dbReference type="Proteomes" id="UP000005257"/>
    </source>
</evidence>
<organism evidence="1 2">
    <name type="scientific">Bacillus thuringiensis HD-789</name>
    <dbReference type="NCBI Taxonomy" id="1217737"/>
    <lineage>
        <taxon>Bacteria</taxon>
        <taxon>Bacillati</taxon>
        <taxon>Bacillota</taxon>
        <taxon>Bacilli</taxon>
        <taxon>Bacillales</taxon>
        <taxon>Bacillaceae</taxon>
        <taxon>Bacillus</taxon>
        <taxon>Bacillus cereus group</taxon>
    </lineage>
</organism>
<dbReference type="Proteomes" id="UP000005257">
    <property type="component" value="Chromosome"/>
</dbReference>
<sequence length="68" mass="7801">MHTKVTFFMKMNGENKDATAYVNCMTKVAAFLLANTDRQVIDKLLTQVDEEEKVFIKANLAGWKHHSQ</sequence>
<gene>
    <name evidence="1" type="ORF">BTF1_15765</name>
</gene>
<dbReference type="EMBL" id="CP003763">
    <property type="protein sequence ID" value="AFQ27328.1"/>
    <property type="molecule type" value="Genomic_DNA"/>
</dbReference>
<evidence type="ECO:0000313" key="1">
    <source>
        <dbReference type="EMBL" id="AFQ27328.1"/>
    </source>
</evidence>
<proteinExistence type="predicted"/>
<dbReference type="AlphaFoldDB" id="A0A9W3JT31"/>